<keyword evidence="4" id="KW-0472">Membrane</keyword>
<protein>
    <recommendedName>
        <fullName evidence="9">AB hydrolase-1 domain-containing protein</fullName>
    </recommendedName>
</protein>
<accession>A0A198A144</accession>
<dbReference type="PANTHER" id="PTHR48182:SF2">
    <property type="entry name" value="PROTEIN SERAC1"/>
    <property type="match status" value="1"/>
</dbReference>
<proteinExistence type="predicted"/>
<dbReference type="RefSeq" id="WP_068669293.1">
    <property type="nucleotide sequence ID" value="NZ_LYPB01000088.1"/>
</dbReference>
<dbReference type="Gene3D" id="3.40.50.1820">
    <property type="entry name" value="alpha/beta hydrolase"/>
    <property type="match status" value="1"/>
</dbReference>
<comment type="subcellular location">
    <subcellularLocation>
        <location evidence="1">Endoplasmic reticulum</location>
    </subcellularLocation>
    <subcellularLocation>
        <location evidence="2">Membrane</location>
    </subcellularLocation>
</comment>
<dbReference type="PANTHER" id="PTHR48182">
    <property type="entry name" value="PROTEIN SERAC1"/>
    <property type="match status" value="1"/>
</dbReference>
<dbReference type="Pfam" id="PF12697">
    <property type="entry name" value="Abhydrolase_6"/>
    <property type="match status" value="1"/>
</dbReference>
<gene>
    <name evidence="7" type="ORF">A8708_23855</name>
</gene>
<dbReference type="NCBIfam" id="NF033611">
    <property type="entry name" value="SAVED"/>
    <property type="match status" value="1"/>
</dbReference>
<dbReference type="SUPFAM" id="SSF53474">
    <property type="entry name" value="alpha/beta-Hydrolases"/>
    <property type="match status" value="1"/>
</dbReference>
<dbReference type="InterPro" id="IPR029058">
    <property type="entry name" value="AB_hydrolase_fold"/>
</dbReference>
<dbReference type="InterPro" id="IPR052374">
    <property type="entry name" value="SERAC1"/>
</dbReference>
<dbReference type="EMBL" id="LYPB01000088">
    <property type="protein sequence ID" value="OAS14736.1"/>
    <property type="molecule type" value="Genomic_DNA"/>
</dbReference>
<keyword evidence="3" id="KW-0256">Endoplasmic reticulum</keyword>
<evidence type="ECO:0000313" key="7">
    <source>
        <dbReference type="EMBL" id="OAS14736.1"/>
    </source>
</evidence>
<dbReference type="GO" id="GO:0016020">
    <property type="term" value="C:membrane"/>
    <property type="evidence" value="ECO:0007669"/>
    <property type="project" value="UniProtKB-SubCell"/>
</dbReference>
<reference evidence="7 8" key="1">
    <citation type="submission" date="2016-05" db="EMBL/GenBank/DDBJ databases">
        <title>Paenibacillus sp. 1ZS3-15 nov., isolated from the rhizosphere soil.</title>
        <authorList>
            <person name="Zhang X.X."/>
            <person name="Zhang J."/>
        </authorList>
    </citation>
    <scope>NUCLEOTIDE SEQUENCE [LARGE SCALE GENOMIC DNA]</scope>
    <source>
        <strain evidence="7 8">1ZS3-15</strain>
    </source>
</reference>
<feature type="domain" description="SMODS-associated and fused to various effectors" evidence="6">
    <location>
        <begin position="323"/>
        <end position="496"/>
    </location>
</feature>
<sequence>MSIKKAQLLKVGTGFPGCQLAVIFLHGIGGELYDTWRKDSYSQTLIEMLDQDPLLRDAEFYSYGYRTGLKPWQYDFTTVAELLHSDIQVNLPGKDIVFVAHSMGGLVVQQYIVNRYETFDSSNLKSVKGVVYLSVPFYGSGLVELFPKLLANKQIKSLRRKNPQLALLEGNWNKYAYRGGVEALPENLKHNISQIALRGERDRVVASASSTPLYLGAEVIAVDEGHSSICKVDSSSTVYKTIRDFLHKHLEPISTNSKAMIFHIHGYDQQQYEVQPQIELNWTEYFDVYASPRRLPSISEWSIMAKALGDAADIWSQNRAVRRCVRVYASLSLPGGILIGSRFSQARGAVLEVAQGEGIWSSLRHDPSFEVNVKQGFGNNSNSKRAIVVLSVSNDIEKTVISHLKQSDIQYEILINLTPQLGAGQRSISGAEQAVSYAIAVKAAVDRLKQQGIDKVDLYLNCPFGVAVFVGHYLTAAGPIQVFDFMNPGYVPACAL</sequence>
<keyword evidence="8" id="KW-1185">Reference proteome</keyword>
<evidence type="ECO:0000313" key="8">
    <source>
        <dbReference type="Proteomes" id="UP000078454"/>
    </source>
</evidence>
<dbReference type="Pfam" id="PF18145">
    <property type="entry name" value="SAVED"/>
    <property type="match status" value="1"/>
</dbReference>
<feature type="domain" description="AB hydrolase-1" evidence="5">
    <location>
        <begin position="22"/>
        <end position="154"/>
    </location>
</feature>
<evidence type="ECO:0008006" key="9">
    <source>
        <dbReference type="Google" id="ProtNLM"/>
    </source>
</evidence>
<dbReference type="InterPro" id="IPR000073">
    <property type="entry name" value="AB_hydrolase_1"/>
</dbReference>
<evidence type="ECO:0000256" key="2">
    <source>
        <dbReference type="ARBA" id="ARBA00004370"/>
    </source>
</evidence>
<dbReference type="Proteomes" id="UP000078454">
    <property type="component" value="Unassembled WGS sequence"/>
</dbReference>
<comment type="caution">
    <text evidence="7">The sequence shown here is derived from an EMBL/GenBank/DDBJ whole genome shotgun (WGS) entry which is preliminary data.</text>
</comment>
<evidence type="ECO:0000256" key="4">
    <source>
        <dbReference type="ARBA" id="ARBA00023136"/>
    </source>
</evidence>
<organism evidence="7 8">
    <name type="scientific">Paenibacillus oryzisoli</name>
    <dbReference type="NCBI Taxonomy" id="1850517"/>
    <lineage>
        <taxon>Bacteria</taxon>
        <taxon>Bacillati</taxon>
        <taxon>Bacillota</taxon>
        <taxon>Bacilli</taxon>
        <taxon>Bacillales</taxon>
        <taxon>Paenibacillaceae</taxon>
        <taxon>Paenibacillus</taxon>
    </lineage>
</organism>
<dbReference type="OrthoDB" id="503948at2"/>
<name>A0A198A144_9BACL</name>
<dbReference type="InterPro" id="IPR040836">
    <property type="entry name" value="SAVED"/>
</dbReference>
<evidence type="ECO:0000259" key="6">
    <source>
        <dbReference type="Pfam" id="PF18145"/>
    </source>
</evidence>
<dbReference type="AlphaFoldDB" id="A0A198A144"/>
<dbReference type="STRING" id="1850517.A8708_23855"/>
<evidence type="ECO:0000256" key="3">
    <source>
        <dbReference type="ARBA" id="ARBA00022824"/>
    </source>
</evidence>
<evidence type="ECO:0000256" key="1">
    <source>
        <dbReference type="ARBA" id="ARBA00004240"/>
    </source>
</evidence>
<evidence type="ECO:0000259" key="5">
    <source>
        <dbReference type="Pfam" id="PF12697"/>
    </source>
</evidence>